<dbReference type="SFLD" id="SFLDS00003">
    <property type="entry name" value="Haloacid_Dehalogenase"/>
    <property type="match status" value="1"/>
</dbReference>
<dbReference type="InterPro" id="IPR023198">
    <property type="entry name" value="PGP-like_dom2"/>
</dbReference>
<evidence type="ECO:0000313" key="4">
    <source>
        <dbReference type="Proteomes" id="UP001081071"/>
    </source>
</evidence>
<evidence type="ECO:0000313" key="3">
    <source>
        <dbReference type="EMBL" id="MCZ4520051.1"/>
    </source>
</evidence>
<dbReference type="Pfam" id="PF00702">
    <property type="entry name" value="Hydrolase"/>
    <property type="match status" value="1"/>
</dbReference>
<proteinExistence type="inferred from homology"/>
<dbReference type="InterPro" id="IPR023214">
    <property type="entry name" value="HAD_sf"/>
</dbReference>
<evidence type="ECO:0000256" key="1">
    <source>
        <dbReference type="ARBA" id="ARBA00008106"/>
    </source>
</evidence>
<gene>
    <name evidence="3" type="ORF">O4220_16185</name>
</gene>
<protein>
    <submittedName>
        <fullName evidence="3">Haloacid dehalogenase type II</fullName>
    </submittedName>
</protein>
<dbReference type="InterPro" id="IPR051540">
    <property type="entry name" value="S-2-haloacid_dehalogenase"/>
</dbReference>
<dbReference type="InterPro" id="IPR006328">
    <property type="entry name" value="2-HAD"/>
</dbReference>
<accession>A0ABT4MJX7</accession>
<dbReference type="Proteomes" id="UP001081071">
    <property type="component" value="Unassembled WGS sequence"/>
</dbReference>
<dbReference type="Gene3D" id="3.40.50.1000">
    <property type="entry name" value="HAD superfamily/HAD-like"/>
    <property type="match status" value="1"/>
</dbReference>
<dbReference type="SFLD" id="SFLDG01129">
    <property type="entry name" value="C1.5:_HAD__Beta-PGM__Phosphata"/>
    <property type="match status" value="1"/>
</dbReference>
<dbReference type="RefSeq" id="WP_269605937.1">
    <property type="nucleotide sequence ID" value="NZ_JAPWIJ010000006.1"/>
</dbReference>
<name>A0ABT4MJX7_9NOCA</name>
<dbReference type="PRINTS" id="PR00413">
    <property type="entry name" value="HADHALOGNASE"/>
</dbReference>
<dbReference type="EMBL" id="JAPWIJ010000006">
    <property type="protein sequence ID" value="MCZ4520051.1"/>
    <property type="molecule type" value="Genomic_DNA"/>
</dbReference>
<organism evidence="3 4">
    <name type="scientific">Rhodococcus ruber</name>
    <dbReference type="NCBI Taxonomy" id="1830"/>
    <lineage>
        <taxon>Bacteria</taxon>
        <taxon>Bacillati</taxon>
        <taxon>Actinomycetota</taxon>
        <taxon>Actinomycetes</taxon>
        <taxon>Mycobacteriales</taxon>
        <taxon>Nocardiaceae</taxon>
        <taxon>Rhodococcus</taxon>
    </lineage>
</organism>
<dbReference type="PANTHER" id="PTHR43316">
    <property type="entry name" value="HYDROLASE, HALOACID DELAHOGENASE-RELATED"/>
    <property type="match status" value="1"/>
</dbReference>
<keyword evidence="4" id="KW-1185">Reference proteome</keyword>
<reference evidence="3" key="1">
    <citation type="submission" date="2022-12" db="EMBL/GenBank/DDBJ databases">
        <authorList>
            <person name="Krivoruchko A.V."/>
            <person name="Elkin A."/>
        </authorList>
    </citation>
    <scope>NUCLEOTIDE SEQUENCE</scope>
    <source>
        <strain evidence="3">IEGM 1391</strain>
    </source>
</reference>
<dbReference type="SUPFAM" id="SSF56784">
    <property type="entry name" value="HAD-like"/>
    <property type="match status" value="1"/>
</dbReference>
<dbReference type="NCBIfam" id="TIGR01428">
    <property type="entry name" value="HAD_type_II"/>
    <property type="match status" value="1"/>
</dbReference>
<dbReference type="InterPro" id="IPR006439">
    <property type="entry name" value="HAD-SF_hydro_IA"/>
</dbReference>
<sequence>MNDLDNPNESPALRRPRVIVFDVNETLSDMSPLSRRFTDVGAPNELASLWFASVLRDGFALTAVGAARPFADVASGLLAVMLPPEALDRGIDDAVEHIMGGFMSLDVHPDVADGIRALAALEIRLTTLSNGAVGVAQKLLEGAGVLEQVEMLLSVDQAGAWKPAAQSYRYALDRCGVEPHEAMLVAVHPWDIDGAHRAGLSTAWINRTGTTYPQHFTAPDLEATSLLHLEQLLQHAT</sequence>
<dbReference type="PANTHER" id="PTHR43316:SF3">
    <property type="entry name" value="HALOACID DEHALOGENASE, TYPE II (AFU_ORTHOLOGUE AFUA_2G07750)-RELATED"/>
    <property type="match status" value="1"/>
</dbReference>
<dbReference type="Gene3D" id="1.10.150.240">
    <property type="entry name" value="Putative phosphatase, domain 2"/>
    <property type="match status" value="1"/>
</dbReference>
<evidence type="ECO:0000256" key="2">
    <source>
        <dbReference type="ARBA" id="ARBA00022801"/>
    </source>
</evidence>
<comment type="similarity">
    <text evidence="1">Belongs to the HAD-like hydrolase superfamily. S-2-haloalkanoic acid dehalogenase family.</text>
</comment>
<keyword evidence="2" id="KW-0378">Hydrolase</keyword>
<comment type="caution">
    <text evidence="3">The sequence shown here is derived from an EMBL/GenBank/DDBJ whole genome shotgun (WGS) entry which is preliminary data.</text>
</comment>
<dbReference type="InterPro" id="IPR036412">
    <property type="entry name" value="HAD-like_sf"/>
</dbReference>